<feature type="compositionally biased region" description="Basic and acidic residues" evidence="3">
    <location>
        <begin position="46"/>
        <end position="56"/>
    </location>
</feature>
<dbReference type="Pfam" id="PF17920">
    <property type="entry name" value="TetR_C_16"/>
    <property type="match status" value="1"/>
</dbReference>
<evidence type="ECO:0000313" key="5">
    <source>
        <dbReference type="EMBL" id="AZQ72863.1"/>
    </source>
</evidence>
<evidence type="ECO:0000256" key="2">
    <source>
        <dbReference type="PROSITE-ProRule" id="PRU00335"/>
    </source>
</evidence>
<dbReference type="GO" id="GO:0000976">
    <property type="term" value="F:transcription cis-regulatory region binding"/>
    <property type="evidence" value="ECO:0007669"/>
    <property type="project" value="TreeGrafter"/>
</dbReference>
<keyword evidence="6" id="KW-1185">Reference proteome</keyword>
<keyword evidence="1 2" id="KW-0238">DNA-binding</keyword>
<protein>
    <submittedName>
        <fullName evidence="5">TetR/AcrR family transcriptional regulator</fullName>
    </submittedName>
</protein>
<dbReference type="RefSeq" id="WP_126915378.1">
    <property type="nucleotide sequence ID" value="NZ_CP034587.1"/>
</dbReference>
<proteinExistence type="predicted"/>
<dbReference type="InterPro" id="IPR050109">
    <property type="entry name" value="HTH-type_TetR-like_transc_reg"/>
</dbReference>
<dbReference type="AlphaFoldDB" id="A0A3Q9G0R4"/>
<dbReference type="InterPro" id="IPR041678">
    <property type="entry name" value="TetR_C_16"/>
</dbReference>
<organism evidence="5 6">
    <name type="scientific">Streptomyces luteoverticillatus</name>
    <name type="common">Streptoverticillium luteoverticillatus</name>
    <dbReference type="NCBI Taxonomy" id="66425"/>
    <lineage>
        <taxon>Bacteria</taxon>
        <taxon>Bacillati</taxon>
        <taxon>Actinomycetota</taxon>
        <taxon>Actinomycetes</taxon>
        <taxon>Kitasatosporales</taxon>
        <taxon>Streptomycetaceae</taxon>
        <taxon>Streptomyces</taxon>
    </lineage>
</organism>
<dbReference type="PROSITE" id="PS50977">
    <property type="entry name" value="HTH_TETR_2"/>
    <property type="match status" value="1"/>
</dbReference>
<gene>
    <name evidence="5" type="ORF">EKH77_18010</name>
</gene>
<feature type="DNA-binding region" description="H-T-H motif" evidence="2">
    <location>
        <begin position="77"/>
        <end position="96"/>
    </location>
</feature>
<feature type="domain" description="HTH tetR-type" evidence="4">
    <location>
        <begin position="54"/>
        <end position="114"/>
    </location>
</feature>
<dbReference type="SUPFAM" id="SSF48498">
    <property type="entry name" value="Tetracyclin repressor-like, C-terminal domain"/>
    <property type="match status" value="1"/>
</dbReference>
<evidence type="ECO:0000256" key="3">
    <source>
        <dbReference type="SAM" id="MobiDB-lite"/>
    </source>
</evidence>
<dbReference type="PANTHER" id="PTHR30055:SF235">
    <property type="entry name" value="TRANSCRIPTIONAL REGULATORY PROTEIN"/>
    <property type="match status" value="1"/>
</dbReference>
<dbReference type="Proteomes" id="UP000267900">
    <property type="component" value="Chromosome"/>
</dbReference>
<name>A0A3Q9G0R4_STRLT</name>
<sequence length="240" mass="25389">MTTSEEPPTGDQGSAEVRDSAEVQGPAQGQANGPTPPAPRRRGRPARTDAGDGPGARERILAAARAEFAERGYDKASIRGMARSAGVDPALVHHYFGPKARIFAAAVETAFAPALDAQAVVVQGPLDSAGERLTRFVLGLWEDPVTREPLLAIVRSAVANEAAAEVFRNLVYTRLMTRIAAELTATDAQLRSELAAAHLVGVIMLRHVIKIEPLASREIDQVVAMVAPAVQRHLTGDPAG</sequence>
<dbReference type="PRINTS" id="PR00455">
    <property type="entry name" value="HTHTETR"/>
</dbReference>
<evidence type="ECO:0000256" key="1">
    <source>
        <dbReference type="ARBA" id="ARBA00023125"/>
    </source>
</evidence>
<dbReference type="SUPFAM" id="SSF46689">
    <property type="entry name" value="Homeodomain-like"/>
    <property type="match status" value="1"/>
</dbReference>
<dbReference type="Gene3D" id="1.10.10.60">
    <property type="entry name" value="Homeodomain-like"/>
    <property type="match status" value="1"/>
</dbReference>
<dbReference type="Gene3D" id="1.10.357.10">
    <property type="entry name" value="Tetracycline Repressor, domain 2"/>
    <property type="match status" value="1"/>
</dbReference>
<dbReference type="InterPro" id="IPR036271">
    <property type="entry name" value="Tet_transcr_reg_TetR-rel_C_sf"/>
</dbReference>
<dbReference type="GO" id="GO:0003700">
    <property type="term" value="F:DNA-binding transcription factor activity"/>
    <property type="evidence" value="ECO:0007669"/>
    <property type="project" value="TreeGrafter"/>
</dbReference>
<dbReference type="Pfam" id="PF00440">
    <property type="entry name" value="TetR_N"/>
    <property type="match status" value="1"/>
</dbReference>
<dbReference type="OrthoDB" id="3210235at2"/>
<evidence type="ECO:0000313" key="6">
    <source>
        <dbReference type="Proteomes" id="UP000267900"/>
    </source>
</evidence>
<reference evidence="5 6" key="1">
    <citation type="submission" date="2018-12" db="EMBL/GenBank/DDBJ databases">
        <title>The whole draft genome of Streptomyce luteoverticillatus CGMCC 15060.</title>
        <authorList>
            <person name="Feng Z."/>
            <person name="Chen G."/>
            <person name="Zhang J."/>
            <person name="Zhu H."/>
            <person name="Yu X."/>
            <person name="Zhang W."/>
            <person name="Zhang X."/>
        </authorList>
    </citation>
    <scope>NUCLEOTIDE SEQUENCE [LARGE SCALE GENOMIC DNA]</scope>
    <source>
        <strain evidence="5 6">CGMCC 15060</strain>
    </source>
</reference>
<dbReference type="InterPro" id="IPR001647">
    <property type="entry name" value="HTH_TetR"/>
</dbReference>
<feature type="region of interest" description="Disordered" evidence="3">
    <location>
        <begin position="1"/>
        <end position="56"/>
    </location>
</feature>
<dbReference type="EMBL" id="CP034587">
    <property type="protein sequence ID" value="AZQ72863.1"/>
    <property type="molecule type" value="Genomic_DNA"/>
</dbReference>
<dbReference type="PANTHER" id="PTHR30055">
    <property type="entry name" value="HTH-TYPE TRANSCRIPTIONAL REGULATOR RUTR"/>
    <property type="match status" value="1"/>
</dbReference>
<accession>A0A3Q9G0R4</accession>
<evidence type="ECO:0000259" key="4">
    <source>
        <dbReference type="PROSITE" id="PS50977"/>
    </source>
</evidence>
<dbReference type="InterPro" id="IPR009057">
    <property type="entry name" value="Homeodomain-like_sf"/>
</dbReference>